<feature type="region of interest" description="Disordered" evidence="1">
    <location>
        <begin position="146"/>
        <end position="222"/>
    </location>
</feature>
<evidence type="ECO:0000313" key="3">
    <source>
        <dbReference type="Proteomes" id="UP000070544"/>
    </source>
</evidence>
<reference evidence="2 3" key="1">
    <citation type="journal article" date="2015" name="Genome Biol. Evol.">
        <title>Phylogenomic analyses indicate that early fungi evolved digesting cell walls of algal ancestors of land plants.</title>
        <authorList>
            <person name="Chang Y."/>
            <person name="Wang S."/>
            <person name="Sekimoto S."/>
            <person name="Aerts A.L."/>
            <person name="Choi C."/>
            <person name="Clum A."/>
            <person name="LaButti K.M."/>
            <person name="Lindquist E.A."/>
            <person name="Yee Ngan C."/>
            <person name="Ohm R.A."/>
            <person name="Salamov A.A."/>
            <person name="Grigoriev I.V."/>
            <person name="Spatafora J.W."/>
            <person name="Berbee M.L."/>
        </authorList>
    </citation>
    <scope>NUCLEOTIDE SEQUENCE [LARGE SCALE GENOMIC DNA]</scope>
    <source>
        <strain evidence="2 3">JEL478</strain>
    </source>
</reference>
<name>A0A139A251_GONPJ</name>
<dbReference type="Proteomes" id="UP000070544">
    <property type="component" value="Unassembled WGS sequence"/>
</dbReference>
<sequence length="257" mass="26720">MFRSPSPDVSVTASVNFALMLNPRRDIPAHAELWLVPICSRSRYELSLQIPALASPTRAARPPTPPSTLPSVSGPPGVGDRYRLALLDPNAFASWDEPLPACPVPGNYEGVRGRKVVLGVLARDLEASDLRFVEIGLVVRGGAAGKVWNGHGRGNSNGNIGAKGGDDERGSKGLSGTGQTNGGPEDGNGGVGKPHLHPSGEGTLAHARPSSSGGGVNAPVGASRRKIGVNNVMGGMLGSEGGFALRISRFFWRRKVV</sequence>
<dbReference type="AlphaFoldDB" id="A0A139A251"/>
<protein>
    <submittedName>
        <fullName evidence="2">Uncharacterized protein</fullName>
    </submittedName>
</protein>
<gene>
    <name evidence="2" type="ORF">M427DRAFT_458981</name>
</gene>
<feature type="region of interest" description="Disordered" evidence="1">
    <location>
        <begin position="55"/>
        <end position="75"/>
    </location>
</feature>
<dbReference type="EMBL" id="KQ965812">
    <property type="protein sequence ID" value="KXS10870.1"/>
    <property type="molecule type" value="Genomic_DNA"/>
</dbReference>
<organism evidence="2 3">
    <name type="scientific">Gonapodya prolifera (strain JEL478)</name>
    <name type="common">Monoblepharis prolifera</name>
    <dbReference type="NCBI Taxonomy" id="1344416"/>
    <lineage>
        <taxon>Eukaryota</taxon>
        <taxon>Fungi</taxon>
        <taxon>Fungi incertae sedis</taxon>
        <taxon>Chytridiomycota</taxon>
        <taxon>Chytridiomycota incertae sedis</taxon>
        <taxon>Monoblepharidomycetes</taxon>
        <taxon>Monoblepharidales</taxon>
        <taxon>Gonapodyaceae</taxon>
        <taxon>Gonapodya</taxon>
    </lineage>
</organism>
<evidence type="ECO:0000256" key="1">
    <source>
        <dbReference type="SAM" id="MobiDB-lite"/>
    </source>
</evidence>
<accession>A0A139A251</accession>
<feature type="compositionally biased region" description="Gly residues" evidence="1">
    <location>
        <begin position="173"/>
        <end position="192"/>
    </location>
</feature>
<keyword evidence="3" id="KW-1185">Reference proteome</keyword>
<proteinExistence type="predicted"/>
<evidence type="ECO:0000313" key="2">
    <source>
        <dbReference type="EMBL" id="KXS10870.1"/>
    </source>
</evidence>